<sequence length="186" mass="21188">MAHYYMDDMQAVLPAHIRRRSFQPGKKTILVAVLLSILLLMSQMFCTFNQSKPSKISMAVIHEPLESLNTLIELPPCLKSFLGNAKPPAKPQGTCHHITPPRGFCSLTQELFYKRKPEMCQHQKKIEFCHLDEEKNIKCILPSDCVDKSLFIGAFNPNGTVWKKIFFNQLESKIFSATLANDYRGS</sequence>
<dbReference type="OrthoDB" id="413313at2759"/>
<name>A0A5N5SX99_9CRUS</name>
<evidence type="ECO:0000313" key="2">
    <source>
        <dbReference type="EMBL" id="KAB7497290.1"/>
    </source>
</evidence>
<dbReference type="Proteomes" id="UP000326759">
    <property type="component" value="Unassembled WGS sequence"/>
</dbReference>
<comment type="caution">
    <text evidence="2">The sequence shown here is derived from an EMBL/GenBank/DDBJ whole genome shotgun (WGS) entry which is preliminary data.</text>
</comment>
<feature type="transmembrane region" description="Helical" evidence="1">
    <location>
        <begin position="28"/>
        <end position="45"/>
    </location>
</feature>
<protein>
    <submittedName>
        <fullName evidence="2">Uncharacterized protein</fullName>
    </submittedName>
</protein>
<evidence type="ECO:0000313" key="3">
    <source>
        <dbReference type="Proteomes" id="UP000326759"/>
    </source>
</evidence>
<keyword evidence="1" id="KW-0812">Transmembrane</keyword>
<dbReference type="AlphaFoldDB" id="A0A5N5SX99"/>
<proteinExistence type="predicted"/>
<reference evidence="2 3" key="1">
    <citation type="journal article" date="2019" name="PLoS Biol.">
        <title>Sex chromosomes control vertical transmission of feminizing Wolbachia symbionts in an isopod.</title>
        <authorList>
            <person name="Becking T."/>
            <person name="Chebbi M.A."/>
            <person name="Giraud I."/>
            <person name="Moumen B."/>
            <person name="Laverre T."/>
            <person name="Caubet Y."/>
            <person name="Peccoud J."/>
            <person name="Gilbert C."/>
            <person name="Cordaux R."/>
        </authorList>
    </citation>
    <scope>NUCLEOTIDE SEQUENCE [LARGE SCALE GENOMIC DNA]</scope>
    <source>
        <strain evidence="2">ANa2</strain>
        <tissue evidence="2">Whole body excluding digestive tract and cuticle</tissue>
    </source>
</reference>
<keyword evidence="1" id="KW-1133">Transmembrane helix</keyword>
<keyword evidence="3" id="KW-1185">Reference proteome</keyword>
<dbReference type="EMBL" id="SEYY01020469">
    <property type="protein sequence ID" value="KAB7497290.1"/>
    <property type="molecule type" value="Genomic_DNA"/>
</dbReference>
<evidence type="ECO:0000256" key="1">
    <source>
        <dbReference type="SAM" id="Phobius"/>
    </source>
</evidence>
<keyword evidence="1" id="KW-0472">Membrane</keyword>
<gene>
    <name evidence="2" type="ORF">Anas_01329</name>
</gene>
<accession>A0A5N5SX99</accession>
<organism evidence="2 3">
    <name type="scientific">Armadillidium nasatum</name>
    <dbReference type="NCBI Taxonomy" id="96803"/>
    <lineage>
        <taxon>Eukaryota</taxon>
        <taxon>Metazoa</taxon>
        <taxon>Ecdysozoa</taxon>
        <taxon>Arthropoda</taxon>
        <taxon>Crustacea</taxon>
        <taxon>Multicrustacea</taxon>
        <taxon>Malacostraca</taxon>
        <taxon>Eumalacostraca</taxon>
        <taxon>Peracarida</taxon>
        <taxon>Isopoda</taxon>
        <taxon>Oniscidea</taxon>
        <taxon>Crinocheta</taxon>
        <taxon>Armadillidiidae</taxon>
        <taxon>Armadillidium</taxon>
    </lineage>
</organism>